<evidence type="ECO:0000256" key="2">
    <source>
        <dbReference type="SAM" id="SignalP"/>
    </source>
</evidence>
<reference evidence="3" key="1">
    <citation type="journal article" date="2024" name="Gigascience">
        <title>Chromosome-level genome of the poultry shaft louse Menopon gallinae provides insight into the host-switching and adaptive evolution of parasitic lice.</title>
        <authorList>
            <person name="Xu Y."/>
            <person name="Ma L."/>
            <person name="Liu S."/>
            <person name="Liang Y."/>
            <person name="Liu Q."/>
            <person name="He Z."/>
            <person name="Tian L."/>
            <person name="Duan Y."/>
            <person name="Cai W."/>
            <person name="Li H."/>
            <person name="Song F."/>
        </authorList>
    </citation>
    <scope>NUCLEOTIDE SEQUENCE</scope>
    <source>
        <strain evidence="3">Cailab_2023a</strain>
    </source>
</reference>
<feature type="signal peptide" evidence="2">
    <location>
        <begin position="1"/>
        <end position="16"/>
    </location>
</feature>
<feature type="region of interest" description="Disordered" evidence="1">
    <location>
        <begin position="472"/>
        <end position="550"/>
    </location>
</feature>
<sequence length="1040" mass="119171">MFVYVLVLNAISGAASMTVVGKRPVGSVHRFKVTAPEVYVNVPPQLHRVATPTAAALQDRLHGVRIPKHRQKHRYYVKRARPVVYPVVVTQRQRPPPPPQRPLASNELSEAKEDNDHEASFPPESGESFPSFGRDSPYLQSIRKPTPETALVQPSEHHEQEPTFTPVQMYLQIRQTNQVKHVPQSEAVKDATTLEEVVNAPRLKELLRTTRVREVYSEEGYEDAGYDHGGHIRHAEHDEGYAAKDEGLFKLKGKVEEEDYTVPEETKKKQKVSQEAVPQESKLEPKISRSEVTGVEYATLPAKYKGEHKYSSKIRRPEITTESFWAVPTVFETIPTSTSPMGYDVITFPTDTDRTTSRSKYIKIISTSEEPGKTQKTNSTGKDLKKRNKGFKYSRLHAKYPKRDRFRLAKLATTTDNPEENDDGRIILPTIGYINSLTTAHFGKEKTPHVGSNNLLTKPLNLSQALSYMRANKQKRERRKLGDPAPETSFESRRIKNRSKREVEVNEEDIPDDGEEIHEQKNEEIEEEERLRSESEEEEHEKELREELDREEEEIIGATLGRYGPKVLSEESREQLNPENSGKEVIYVTTTVKPVDTSKYPFYFSRQVNEDSPLRYATNPKNFPKKVGPGMVFYESREKLIQCPEMRPDLDDIPRKNSTLETEGDRQRLAGLGDKIMCLRSKYFDEDPLDNPLFKETEIDYVGRIKKGKDIVRDGRKASLIPKNLRYHSSYQYRPNGTLHIMVQGSELTANATERVIPVTENVDESPLQEYTRISGLTPPPIRRNHVRPTRSKMVVPHNCLHVIGKMAGLNGHKNLIIDCNDAMLIQEMRNDVRYLKIIPKIPEVSKRKVTSSDWVPITAYPTRFGRRADSKDADLYLITDLKEDEGVRRGEVVEDLSKRRKRATEETEKNLPLKLSLKEFFLLLQSNNQRNNFAPKPFQLPASTAAPKTFLQPKQTQKSFPKLFHHATLAPKSFQPVTSAPKSEESQEDDVVRIGGQYIKGIDGREMVYIKYDGVGRWVITQHRPKYSKKYKKYKKGKF</sequence>
<evidence type="ECO:0000313" key="3">
    <source>
        <dbReference type="EMBL" id="KAL0266442.1"/>
    </source>
</evidence>
<protein>
    <submittedName>
        <fullName evidence="3">Uncharacterized protein</fullName>
    </submittedName>
</protein>
<dbReference type="AlphaFoldDB" id="A0AAW2H9N2"/>
<feature type="region of interest" description="Disordered" evidence="1">
    <location>
        <begin position="260"/>
        <end position="287"/>
    </location>
</feature>
<gene>
    <name evidence="3" type="ORF">PYX00_008974</name>
</gene>
<feature type="region of interest" description="Disordered" evidence="1">
    <location>
        <begin position="88"/>
        <end position="141"/>
    </location>
</feature>
<comment type="caution">
    <text evidence="3">The sequence shown here is derived from an EMBL/GenBank/DDBJ whole genome shotgun (WGS) entry which is preliminary data.</text>
</comment>
<feature type="chain" id="PRO_5043811287" evidence="2">
    <location>
        <begin position="17"/>
        <end position="1040"/>
    </location>
</feature>
<accession>A0AAW2H9N2</accession>
<name>A0AAW2H9N2_9NEOP</name>
<feature type="compositionally biased region" description="Low complexity" evidence="1">
    <location>
        <begin position="120"/>
        <end position="133"/>
    </location>
</feature>
<dbReference type="EMBL" id="JARGDH010000005">
    <property type="protein sequence ID" value="KAL0266442.1"/>
    <property type="molecule type" value="Genomic_DNA"/>
</dbReference>
<keyword evidence="2" id="KW-0732">Signal</keyword>
<feature type="compositionally biased region" description="Acidic residues" evidence="1">
    <location>
        <begin position="505"/>
        <end position="516"/>
    </location>
</feature>
<organism evidence="3">
    <name type="scientific">Menopon gallinae</name>
    <name type="common">poultry shaft louse</name>
    <dbReference type="NCBI Taxonomy" id="328185"/>
    <lineage>
        <taxon>Eukaryota</taxon>
        <taxon>Metazoa</taxon>
        <taxon>Ecdysozoa</taxon>
        <taxon>Arthropoda</taxon>
        <taxon>Hexapoda</taxon>
        <taxon>Insecta</taxon>
        <taxon>Pterygota</taxon>
        <taxon>Neoptera</taxon>
        <taxon>Paraneoptera</taxon>
        <taxon>Psocodea</taxon>
        <taxon>Troctomorpha</taxon>
        <taxon>Phthiraptera</taxon>
        <taxon>Amblycera</taxon>
        <taxon>Menoponidae</taxon>
        <taxon>Menopon</taxon>
    </lineage>
</organism>
<feature type="compositionally biased region" description="Basic and acidic residues" evidence="1">
    <location>
        <begin position="109"/>
        <end position="119"/>
    </location>
</feature>
<feature type="compositionally biased region" description="Basic and acidic residues" evidence="1">
    <location>
        <begin position="490"/>
        <end position="504"/>
    </location>
</feature>
<proteinExistence type="predicted"/>
<feature type="compositionally biased region" description="Basic and acidic residues" evidence="1">
    <location>
        <begin position="517"/>
        <end position="534"/>
    </location>
</feature>
<evidence type="ECO:0000256" key="1">
    <source>
        <dbReference type="SAM" id="MobiDB-lite"/>
    </source>
</evidence>